<reference evidence="2" key="1">
    <citation type="submission" date="2021-06" db="EMBL/GenBank/DDBJ databases">
        <authorList>
            <person name="Hodson N. C."/>
            <person name="Mongue J. A."/>
            <person name="Jaron S. K."/>
        </authorList>
    </citation>
    <scope>NUCLEOTIDE SEQUENCE</scope>
</reference>
<feature type="region of interest" description="Disordered" evidence="1">
    <location>
        <begin position="461"/>
        <end position="508"/>
    </location>
</feature>
<dbReference type="EMBL" id="CAJVCH010204588">
    <property type="protein sequence ID" value="CAG7731017.1"/>
    <property type="molecule type" value="Genomic_DNA"/>
</dbReference>
<feature type="compositionally biased region" description="Basic and acidic residues" evidence="1">
    <location>
        <begin position="475"/>
        <end position="484"/>
    </location>
</feature>
<feature type="compositionally biased region" description="Basic and acidic residues" evidence="1">
    <location>
        <begin position="130"/>
        <end position="142"/>
    </location>
</feature>
<feature type="region of interest" description="Disordered" evidence="1">
    <location>
        <begin position="1"/>
        <end position="43"/>
    </location>
</feature>
<proteinExistence type="predicted"/>
<organism evidence="2 3">
    <name type="scientific">Allacma fusca</name>
    <dbReference type="NCBI Taxonomy" id="39272"/>
    <lineage>
        <taxon>Eukaryota</taxon>
        <taxon>Metazoa</taxon>
        <taxon>Ecdysozoa</taxon>
        <taxon>Arthropoda</taxon>
        <taxon>Hexapoda</taxon>
        <taxon>Collembola</taxon>
        <taxon>Symphypleona</taxon>
        <taxon>Sminthuridae</taxon>
        <taxon>Allacma</taxon>
    </lineage>
</organism>
<evidence type="ECO:0000313" key="2">
    <source>
        <dbReference type="EMBL" id="CAG7731017.1"/>
    </source>
</evidence>
<accession>A0A8J2K8C1</accession>
<name>A0A8J2K8C1_9HEXA</name>
<evidence type="ECO:0000313" key="3">
    <source>
        <dbReference type="Proteomes" id="UP000708208"/>
    </source>
</evidence>
<gene>
    <name evidence="2" type="ORF">AFUS01_LOCUS19627</name>
</gene>
<comment type="caution">
    <text evidence="2">The sequence shown here is derived from an EMBL/GenBank/DDBJ whole genome shotgun (WGS) entry which is preliminary data.</text>
</comment>
<dbReference type="Proteomes" id="UP000708208">
    <property type="component" value="Unassembled WGS sequence"/>
</dbReference>
<feature type="region of interest" description="Disordered" evidence="1">
    <location>
        <begin position="123"/>
        <end position="157"/>
    </location>
</feature>
<sequence>MKPFVPSDESDDCSISSSGSQKNTPNAPQDFPPHLPTQTPDYSEAMTRLFQSPDFQKNECPEFTTPRRSVRIPKRRINIVSFSDLDMDAELTILEEMADQNMDPVSSILTPEEEEIVRGFSLSPLGSPARAEEAESLDHASSKEIPQVPSPNAHQPSAVPIVVSPEKVPAITRKIETMTLDSPPKPLPLMDITINNPLPKRRVTFSPNPTIHIIHPIEPEEIEILPEKIPAEIPTMVTTPDPKPSSEDQVKSVTPNTEMTTEEPVAPSIPIPDFTHEVLVTTTENSEITPNEPSVPHFTDPKTIPLIPDFVTLIPEANPIFPDLDSLIPEITPEVSTEIPHTSTDTPMMVAILTPAETLPNIVSLIPEITTNPFAVVRPQETPTVQVPTTTPSYFPFDPSTSPQIVPLMSIIFDRPPTPPRRRRPIESLMSINIDTPSPNTHHHELHPDFVPHHLRFHPYHPRPVPTLPGSQLNRDFRVRRPPRDLPPPGPPRDPSTGRDDQTPEGGM</sequence>
<protein>
    <submittedName>
        <fullName evidence="2">Uncharacterized protein</fullName>
    </submittedName>
</protein>
<feature type="compositionally biased region" description="Pro residues" evidence="1">
    <location>
        <begin position="485"/>
        <end position="494"/>
    </location>
</feature>
<evidence type="ECO:0000256" key="1">
    <source>
        <dbReference type="SAM" id="MobiDB-lite"/>
    </source>
</evidence>
<dbReference type="AlphaFoldDB" id="A0A8J2K8C1"/>
<feature type="region of interest" description="Disordered" evidence="1">
    <location>
        <begin position="237"/>
        <end position="270"/>
    </location>
</feature>
<keyword evidence="3" id="KW-1185">Reference proteome</keyword>